<reference evidence="9" key="1">
    <citation type="journal article" date="2021" name="Nat. Commun.">
        <title>Genetic determinants of endophytism in the Arabidopsis root mycobiome.</title>
        <authorList>
            <person name="Mesny F."/>
            <person name="Miyauchi S."/>
            <person name="Thiergart T."/>
            <person name="Pickel B."/>
            <person name="Atanasova L."/>
            <person name="Karlsson M."/>
            <person name="Huettel B."/>
            <person name="Barry K.W."/>
            <person name="Haridas S."/>
            <person name="Chen C."/>
            <person name="Bauer D."/>
            <person name="Andreopoulos W."/>
            <person name="Pangilinan J."/>
            <person name="LaButti K."/>
            <person name="Riley R."/>
            <person name="Lipzen A."/>
            <person name="Clum A."/>
            <person name="Drula E."/>
            <person name="Henrissat B."/>
            <person name="Kohler A."/>
            <person name="Grigoriev I.V."/>
            <person name="Martin F.M."/>
            <person name="Hacquard S."/>
        </authorList>
    </citation>
    <scope>NUCLEOTIDE SEQUENCE</scope>
    <source>
        <strain evidence="9">MPI-CAGE-AT-0016</strain>
    </source>
</reference>
<gene>
    <name evidence="9" type="ORF">B0T11DRAFT_295815</name>
</gene>
<feature type="region of interest" description="Disordered" evidence="6">
    <location>
        <begin position="341"/>
        <end position="371"/>
    </location>
</feature>
<evidence type="ECO:0000256" key="2">
    <source>
        <dbReference type="ARBA" id="ARBA00022692"/>
    </source>
</evidence>
<evidence type="ECO:0000313" key="9">
    <source>
        <dbReference type="EMBL" id="KAH7368115.1"/>
    </source>
</evidence>
<dbReference type="OrthoDB" id="5417887at2759"/>
<keyword evidence="3 7" id="KW-1133">Transmembrane helix</keyword>
<accession>A0A8K0X6A8</accession>
<keyword evidence="2 7" id="KW-0812">Transmembrane</keyword>
<evidence type="ECO:0000256" key="6">
    <source>
        <dbReference type="SAM" id="MobiDB-lite"/>
    </source>
</evidence>
<organism evidence="9 10">
    <name type="scientific">Plectosphaerella cucumerina</name>
    <dbReference type="NCBI Taxonomy" id="40658"/>
    <lineage>
        <taxon>Eukaryota</taxon>
        <taxon>Fungi</taxon>
        <taxon>Dikarya</taxon>
        <taxon>Ascomycota</taxon>
        <taxon>Pezizomycotina</taxon>
        <taxon>Sordariomycetes</taxon>
        <taxon>Hypocreomycetidae</taxon>
        <taxon>Glomerellales</taxon>
        <taxon>Plectosphaerellaceae</taxon>
        <taxon>Plectosphaerella</taxon>
    </lineage>
</organism>
<comment type="caution">
    <text evidence="9">The sequence shown here is derived from an EMBL/GenBank/DDBJ whole genome shotgun (WGS) entry which is preliminary data.</text>
</comment>
<dbReference type="PANTHER" id="PTHR33048">
    <property type="entry name" value="PTH11-LIKE INTEGRAL MEMBRANE PROTEIN (AFU_ORTHOLOGUE AFUA_5G11245)"/>
    <property type="match status" value="1"/>
</dbReference>
<comment type="similarity">
    <text evidence="5">Belongs to the SAT4 family.</text>
</comment>
<keyword evidence="4 7" id="KW-0472">Membrane</keyword>
<feature type="domain" description="Rhodopsin" evidence="8">
    <location>
        <begin position="110"/>
        <end position="253"/>
    </location>
</feature>
<feature type="transmembrane region" description="Helical" evidence="7">
    <location>
        <begin position="81"/>
        <end position="101"/>
    </location>
</feature>
<feature type="transmembrane region" description="Helical" evidence="7">
    <location>
        <begin position="16"/>
        <end position="34"/>
    </location>
</feature>
<sequence length="371" mass="39857">MNWEPIADAKGTVNGSVWPMVAIATILLGVRIYYRTTEGRKFLWDDGLLVLSCALLIAGAGCLSHAIHLSHMSPDLTTTDPVLMTLLMPLAHSCHLLSLLLGKISFGVIWFIIAVVSIALPIHAVVLWRPICGNPSLHALPGACWDQANTGYFNIATSSLPAVTDFILAGMPWRVVLSLNMARAEKINFGVAMSFGILAGIIAILKIAQSTLMLDPLKPAFMKTVRRFWILSFAEPASTIAAASVPIIRVLFRDVVRTGGYSKKSSSKVADAYLRSGNAQVQIEACIQRAPQDPHDAYLEANEDAGSDRSILAAQKQMNMGIMRTTEVSVAYGAEERGAAQLEGGAGDSYEMSTRTGHRASGVRSPAPRAA</sequence>
<feature type="transmembrane region" description="Helical" evidence="7">
    <location>
        <begin position="46"/>
        <end position="69"/>
    </location>
</feature>
<feature type="transmembrane region" description="Helical" evidence="7">
    <location>
        <begin position="187"/>
        <end position="208"/>
    </location>
</feature>
<protein>
    <recommendedName>
        <fullName evidence="8">Rhodopsin domain-containing protein</fullName>
    </recommendedName>
</protein>
<evidence type="ECO:0000313" key="10">
    <source>
        <dbReference type="Proteomes" id="UP000813385"/>
    </source>
</evidence>
<evidence type="ECO:0000256" key="1">
    <source>
        <dbReference type="ARBA" id="ARBA00004141"/>
    </source>
</evidence>
<evidence type="ECO:0000256" key="5">
    <source>
        <dbReference type="ARBA" id="ARBA00038359"/>
    </source>
</evidence>
<feature type="transmembrane region" description="Helical" evidence="7">
    <location>
        <begin position="108"/>
        <end position="131"/>
    </location>
</feature>
<dbReference type="AlphaFoldDB" id="A0A8K0X6A8"/>
<dbReference type="InterPro" id="IPR052337">
    <property type="entry name" value="SAT4-like"/>
</dbReference>
<dbReference type="EMBL" id="JAGPXD010000002">
    <property type="protein sequence ID" value="KAH7368115.1"/>
    <property type="molecule type" value="Genomic_DNA"/>
</dbReference>
<dbReference type="GO" id="GO:0016020">
    <property type="term" value="C:membrane"/>
    <property type="evidence" value="ECO:0007669"/>
    <property type="project" value="UniProtKB-SubCell"/>
</dbReference>
<name>A0A8K0X6A8_9PEZI</name>
<comment type="subcellular location">
    <subcellularLocation>
        <location evidence="1">Membrane</location>
        <topology evidence="1">Multi-pass membrane protein</topology>
    </subcellularLocation>
</comment>
<dbReference type="Pfam" id="PF20684">
    <property type="entry name" value="Fung_rhodopsin"/>
    <property type="match status" value="1"/>
</dbReference>
<evidence type="ECO:0000256" key="7">
    <source>
        <dbReference type="SAM" id="Phobius"/>
    </source>
</evidence>
<dbReference type="Proteomes" id="UP000813385">
    <property type="component" value="Unassembled WGS sequence"/>
</dbReference>
<dbReference type="PANTHER" id="PTHR33048:SF42">
    <property type="entry name" value="INTEGRAL MEMBRANE PROTEIN"/>
    <property type="match status" value="1"/>
</dbReference>
<evidence type="ECO:0000259" key="8">
    <source>
        <dbReference type="Pfam" id="PF20684"/>
    </source>
</evidence>
<keyword evidence="10" id="KW-1185">Reference proteome</keyword>
<evidence type="ECO:0000256" key="3">
    <source>
        <dbReference type="ARBA" id="ARBA00022989"/>
    </source>
</evidence>
<feature type="transmembrane region" description="Helical" evidence="7">
    <location>
        <begin position="151"/>
        <end position="175"/>
    </location>
</feature>
<evidence type="ECO:0000256" key="4">
    <source>
        <dbReference type="ARBA" id="ARBA00023136"/>
    </source>
</evidence>
<proteinExistence type="inferred from homology"/>
<dbReference type="InterPro" id="IPR049326">
    <property type="entry name" value="Rhodopsin_dom_fungi"/>
</dbReference>